<proteinExistence type="inferred from homology"/>
<dbReference type="InterPro" id="IPR029058">
    <property type="entry name" value="AB_hydrolase_fold"/>
</dbReference>
<dbReference type="AlphaFoldDB" id="A0A9N9SJ33"/>
<dbReference type="EC" id="3.1.1.-" evidence="6"/>
<evidence type="ECO:0000313" key="8">
    <source>
        <dbReference type="EMBL" id="CAG9824259.1"/>
    </source>
</evidence>
<dbReference type="GO" id="GO:0052689">
    <property type="term" value="F:carboxylic ester hydrolase activity"/>
    <property type="evidence" value="ECO:0007669"/>
    <property type="project" value="UniProtKB-KW"/>
</dbReference>
<dbReference type="Pfam" id="PF00135">
    <property type="entry name" value="COesterase"/>
    <property type="match status" value="3"/>
</dbReference>
<evidence type="ECO:0000313" key="9">
    <source>
        <dbReference type="Proteomes" id="UP001153737"/>
    </source>
</evidence>
<evidence type="ECO:0000259" key="7">
    <source>
        <dbReference type="Pfam" id="PF00135"/>
    </source>
</evidence>
<dbReference type="OrthoDB" id="6752441at2759"/>
<dbReference type="Gene3D" id="3.40.50.1820">
    <property type="entry name" value="alpha/beta hydrolase"/>
    <property type="match status" value="4"/>
</dbReference>
<evidence type="ECO:0000256" key="5">
    <source>
        <dbReference type="ARBA" id="ARBA00023180"/>
    </source>
</evidence>
<protein>
    <recommendedName>
        <fullName evidence="6">Carboxylic ester hydrolase</fullName>
        <ecNumber evidence="6">3.1.1.-</ecNumber>
    </recommendedName>
</protein>
<sequence length="605" mass="68732">MNEKMQKVIASLIFLWYLTSTVPGSNASLPVMLNIHGGTFIHGAASPGFYGPQFMIEQNVIVVTINYRLGPFGFLSTGDKVMPGNMGLKDQQFALKWVQQNIHLFGGDPKKVIVMGQSAGSASVTYHLISKSSAGLSGSALNTWAHDPNAVNKTYGIAAEIDPSFSRNRTTQELMDFLQSVDEKSWNKTASAYDKDLQKLVDPDMYITDATILEKASAEIKAIYTNDTLREDIGAFTQYFGDNRYMRAPIKYAKLHSQYADVYFYQFSYHGIMGNNNFTIDGIGRVGHAEDMRYLWSNYESYESFPESDLRTLDRYVGLLTNFAKFLNPTPEKSELFGFLSTGDKVMPGNMGLKDQQFALKWVQQNIHLFGGDPKKVIVMGQSAGSASVTYHLISKSSAEESWEKTASAYDKDLRKLVDPDMYITDATILEKTSAEIKAIYTNDTLRQDIGAFTQYFGDNRYMRAPIKYAKLHSQYADVYFYQFSYHGIMGNNNFTIDGIGRVGHAEDLRYLWSNYKSYESFPESDMRTLDRYVGLLTNFAKFLNPTPENSELFGNNIWPKVTSEHYRYLDIDRNITIQENPRKFSYGKWEDIFEKYATKPLISF</sequence>
<keyword evidence="6" id="KW-0732">Signal</keyword>
<feature type="domain" description="Carboxylesterase type B" evidence="7">
    <location>
        <begin position="411"/>
        <end position="586"/>
    </location>
</feature>
<dbReference type="PROSITE" id="PS00122">
    <property type="entry name" value="CARBOXYLESTERASE_B_1"/>
    <property type="match status" value="2"/>
</dbReference>
<reference evidence="8" key="1">
    <citation type="submission" date="2022-01" db="EMBL/GenBank/DDBJ databases">
        <authorList>
            <person name="King R."/>
        </authorList>
    </citation>
    <scope>NUCLEOTIDE SEQUENCE</scope>
</reference>
<evidence type="ECO:0000256" key="3">
    <source>
        <dbReference type="ARBA" id="ARBA00022801"/>
    </source>
</evidence>
<evidence type="ECO:0000256" key="1">
    <source>
        <dbReference type="ARBA" id="ARBA00005964"/>
    </source>
</evidence>
<dbReference type="Proteomes" id="UP001153737">
    <property type="component" value="Chromosome 8"/>
</dbReference>
<dbReference type="SUPFAM" id="SSF53474">
    <property type="entry name" value="alpha/beta-Hydrolases"/>
    <property type="match status" value="2"/>
</dbReference>
<evidence type="ECO:0000256" key="6">
    <source>
        <dbReference type="RuleBase" id="RU361235"/>
    </source>
</evidence>
<dbReference type="InterPro" id="IPR002018">
    <property type="entry name" value="CarbesteraseB"/>
</dbReference>
<feature type="signal peptide" evidence="6">
    <location>
        <begin position="1"/>
        <end position="27"/>
    </location>
</feature>
<dbReference type="EMBL" id="OU896714">
    <property type="protein sequence ID" value="CAG9824259.1"/>
    <property type="molecule type" value="Genomic_DNA"/>
</dbReference>
<feature type="domain" description="Carboxylesterase type B" evidence="7">
    <location>
        <begin position="336"/>
        <end position="399"/>
    </location>
</feature>
<keyword evidence="2" id="KW-0719">Serine esterase</keyword>
<dbReference type="InterPro" id="IPR019826">
    <property type="entry name" value="Carboxylesterase_B_AS"/>
</dbReference>
<feature type="chain" id="PRO_5040529734" description="Carboxylic ester hydrolase" evidence="6">
    <location>
        <begin position="28"/>
        <end position="605"/>
    </location>
</feature>
<keyword evidence="9" id="KW-1185">Reference proteome</keyword>
<evidence type="ECO:0000256" key="4">
    <source>
        <dbReference type="ARBA" id="ARBA00023157"/>
    </source>
</evidence>
<feature type="domain" description="Carboxylesterase type B" evidence="7">
    <location>
        <begin position="25"/>
        <end position="190"/>
    </location>
</feature>
<keyword evidence="4" id="KW-1015">Disulfide bond</keyword>
<gene>
    <name evidence="8" type="ORF">PHAECO_LOCUS12236</name>
</gene>
<evidence type="ECO:0000256" key="2">
    <source>
        <dbReference type="ARBA" id="ARBA00022487"/>
    </source>
</evidence>
<keyword evidence="5" id="KW-0325">Glycoprotein</keyword>
<comment type="similarity">
    <text evidence="1 6">Belongs to the type-B carboxylesterase/lipase family.</text>
</comment>
<reference evidence="8" key="2">
    <citation type="submission" date="2022-10" db="EMBL/GenBank/DDBJ databases">
        <authorList>
            <consortium name="ENA_rothamsted_submissions"/>
            <consortium name="culmorum"/>
            <person name="King R."/>
        </authorList>
    </citation>
    <scope>NUCLEOTIDE SEQUENCE</scope>
</reference>
<organism evidence="8 9">
    <name type="scientific">Phaedon cochleariae</name>
    <name type="common">Mustard beetle</name>
    <dbReference type="NCBI Taxonomy" id="80249"/>
    <lineage>
        <taxon>Eukaryota</taxon>
        <taxon>Metazoa</taxon>
        <taxon>Ecdysozoa</taxon>
        <taxon>Arthropoda</taxon>
        <taxon>Hexapoda</taxon>
        <taxon>Insecta</taxon>
        <taxon>Pterygota</taxon>
        <taxon>Neoptera</taxon>
        <taxon>Endopterygota</taxon>
        <taxon>Coleoptera</taxon>
        <taxon>Polyphaga</taxon>
        <taxon>Cucujiformia</taxon>
        <taxon>Chrysomeloidea</taxon>
        <taxon>Chrysomelidae</taxon>
        <taxon>Chrysomelinae</taxon>
        <taxon>Chrysomelini</taxon>
        <taxon>Phaedon</taxon>
    </lineage>
</organism>
<accession>A0A9N9SJ33</accession>
<dbReference type="PANTHER" id="PTHR43142">
    <property type="entry name" value="CARBOXYLIC ESTER HYDROLASE"/>
    <property type="match status" value="1"/>
</dbReference>
<name>A0A9N9SJ33_PHACE</name>
<keyword evidence="3 6" id="KW-0378">Hydrolase</keyword>
<dbReference type="PANTHER" id="PTHR43142:SF1">
    <property type="entry name" value="CARBOXYLIC ESTER HYDROLASE"/>
    <property type="match status" value="1"/>
</dbReference>